<evidence type="ECO:0000256" key="11">
    <source>
        <dbReference type="ARBA" id="ARBA00023315"/>
    </source>
</evidence>
<evidence type="ECO:0000313" key="15">
    <source>
        <dbReference type="EMBL" id="MFD2206032.1"/>
    </source>
</evidence>
<feature type="transmembrane region" description="Helical" evidence="14">
    <location>
        <begin position="28"/>
        <end position="59"/>
    </location>
</feature>
<evidence type="ECO:0000256" key="3">
    <source>
        <dbReference type="ARBA" id="ARBA00010323"/>
    </source>
</evidence>
<feature type="transmembrane region" description="Helical" evidence="14">
    <location>
        <begin position="340"/>
        <end position="361"/>
    </location>
</feature>
<accession>A0ABW5BIS4</accession>
<evidence type="ECO:0000256" key="5">
    <source>
        <dbReference type="ARBA" id="ARBA00022475"/>
    </source>
</evidence>
<evidence type="ECO:0000256" key="14">
    <source>
        <dbReference type="SAM" id="Phobius"/>
    </source>
</evidence>
<keyword evidence="16" id="KW-1185">Reference proteome</keyword>
<name>A0ABW5BIS4_9PROT</name>
<comment type="pathway">
    <text evidence="2">Glycan biosynthesis; alginate biosynthesis.</text>
</comment>
<evidence type="ECO:0000256" key="6">
    <source>
        <dbReference type="ARBA" id="ARBA00022679"/>
    </source>
</evidence>
<evidence type="ECO:0000256" key="4">
    <source>
        <dbReference type="ARBA" id="ARBA00016084"/>
    </source>
</evidence>
<gene>
    <name evidence="15" type="ORF">ACFSKO_10430</name>
</gene>
<protein>
    <recommendedName>
        <fullName evidence="4">Probable alginate O-acetylase AlgI</fullName>
    </recommendedName>
    <alternativeName>
        <fullName evidence="12">Alginate biosynthesis protein AlgI</fullName>
    </alternativeName>
</protein>
<evidence type="ECO:0000256" key="7">
    <source>
        <dbReference type="ARBA" id="ARBA00022692"/>
    </source>
</evidence>
<dbReference type="EMBL" id="JBHUII010000004">
    <property type="protein sequence ID" value="MFD2206032.1"/>
    <property type="molecule type" value="Genomic_DNA"/>
</dbReference>
<sequence>MVYLSFEWIGWMVGVTAVFWATPQPFKLMSLAIATAVFLIIYDPISCGILVLLTLITYGAARLPFTESKRLILGLTPIFILLFGYKALSKFSGNDLLTGTIIPLGLSYYTLRCAHYLIETYKGNSKQIPLLDLVAYLFFLPTIFIGPIHRQPEFSRDLRRHRWNSELFSEGIERIIYGYFKIAVLGNFLISRIFAESSDRISEDGSILAGYLLMVQIGLNLYFQFSGFSDIAIGFARLLGFRVLENFNWPYFKSNISAFWNSWHISLTSWCRDYVYGPVVAITRSPSLGSIATLIAVALWHEISIRYLLWGLYHGLGIILWQKGSQYWRRYPIENPTLRFLIKVSSIALTTHYVWFGFYLVREIQF</sequence>
<reference evidence="16" key="1">
    <citation type="journal article" date="2019" name="Int. J. Syst. Evol. Microbiol.">
        <title>The Global Catalogue of Microorganisms (GCM) 10K type strain sequencing project: providing services to taxonomists for standard genome sequencing and annotation.</title>
        <authorList>
            <consortium name="The Broad Institute Genomics Platform"/>
            <consortium name="The Broad Institute Genome Sequencing Center for Infectious Disease"/>
            <person name="Wu L."/>
            <person name="Ma J."/>
        </authorList>
    </citation>
    <scope>NUCLEOTIDE SEQUENCE [LARGE SCALE GENOMIC DNA]</scope>
    <source>
        <strain evidence="16">CGMCC 4.7192</strain>
    </source>
</reference>
<evidence type="ECO:0000256" key="8">
    <source>
        <dbReference type="ARBA" id="ARBA00022841"/>
    </source>
</evidence>
<keyword evidence="11 13" id="KW-0012">Acyltransferase</keyword>
<dbReference type="PANTHER" id="PTHR13285:SF23">
    <property type="entry name" value="TEICHOIC ACID D-ALANYLTRANSFERASE"/>
    <property type="match status" value="1"/>
</dbReference>
<comment type="caution">
    <text evidence="15">The sequence shown here is derived from an EMBL/GenBank/DDBJ whole genome shotgun (WGS) entry which is preliminary data.</text>
</comment>
<dbReference type="InterPro" id="IPR004299">
    <property type="entry name" value="MBOAT_fam"/>
</dbReference>
<keyword evidence="6 13" id="KW-0808">Transferase</keyword>
<keyword evidence="7 14" id="KW-0812">Transmembrane</keyword>
<proteinExistence type="inferred from homology"/>
<dbReference type="InterPro" id="IPR024194">
    <property type="entry name" value="Ac/AlaTfrase_AlgI/DltB"/>
</dbReference>
<comment type="similarity">
    <text evidence="3 13">Belongs to the membrane-bound acyltransferase family.</text>
</comment>
<dbReference type="RefSeq" id="WP_380251219.1">
    <property type="nucleotide sequence ID" value="NZ_JBHUII010000004.1"/>
</dbReference>
<feature type="transmembrane region" description="Helical" evidence="14">
    <location>
        <begin position="100"/>
        <end position="118"/>
    </location>
</feature>
<feature type="transmembrane region" description="Helical" evidence="14">
    <location>
        <begin position="71"/>
        <end position="88"/>
    </location>
</feature>
<evidence type="ECO:0000256" key="9">
    <source>
        <dbReference type="ARBA" id="ARBA00022989"/>
    </source>
</evidence>
<dbReference type="PIRSF" id="PIRSF016636">
    <property type="entry name" value="AlgI_DltB"/>
    <property type="match status" value="1"/>
</dbReference>
<keyword evidence="8" id="KW-0016">Alginate biosynthesis</keyword>
<dbReference type="Pfam" id="PF03062">
    <property type="entry name" value="MBOAT"/>
    <property type="match status" value="1"/>
</dbReference>
<dbReference type="Proteomes" id="UP001597294">
    <property type="component" value="Unassembled WGS sequence"/>
</dbReference>
<dbReference type="PANTHER" id="PTHR13285">
    <property type="entry name" value="ACYLTRANSFERASE"/>
    <property type="match status" value="1"/>
</dbReference>
<dbReference type="InterPro" id="IPR051085">
    <property type="entry name" value="MB_O-acyltransferase"/>
</dbReference>
<organism evidence="15 16">
    <name type="scientific">Kiloniella antarctica</name>
    <dbReference type="NCBI Taxonomy" id="1550907"/>
    <lineage>
        <taxon>Bacteria</taxon>
        <taxon>Pseudomonadati</taxon>
        <taxon>Pseudomonadota</taxon>
        <taxon>Alphaproteobacteria</taxon>
        <taxon>Rhodospirillales</taxon>
        <taxon>Kiloniellaceae</taxon>
        <taxon>Kiloniella</taxon>
    </lineage>
</organism>
<keyword evidence="5 13" id="KW-1003">Cell membrane</keyword>
<dbReference type="GO" id="GO:0016746">
    <property type="term" value="F:acyltransferase activity"/>
    <property type="evidence" value="ECO:0007669"/>
    <property type="project" value="UniProtKB-KW"/>
</dbReference>
<evidence type="ECO:0000256" key="10">
    <source>
        <dbReference type="ARBA" id="ARBA00023136"/>
    </source>
</evidence>
<evidence type="ECO:0000256" key="12">
    <source>
        <dbReference type="ARBA" id="ARBA00031030"/>
    </source>
</evidence>
<evidence type="ECO:0000313" key="16">
    <source>
        <dbReference type="Proteomes" id="UP001597294"/>
    </source>
</evidence>
<comment type="subcellular location">
    <subcellularLocation>
        <location evidence="1">Cell membrane</location>
        <topology evidence="1">Multi-pass membrane protein</topology>
    </subcellularLocation>
</comment>
<evidence type="ECO:0000256" key="13">
    <source>
        <dbReference type="PIRNR" id="PIRNR016636"/>
    </source>
</evidence>
<keyword evidence="10 13" id="KW-0472">Membrane</keyword>
<evidence type="ECO:0000256" key="1">
    <source>
        <dbReference type="ARBA" id="ARBA00004651"/>
    </source>
</evidence>
<feature type="transmembrane region" description="Helical" evidence="14">
    <location>
        <begin position="5"/>
        <end position="22"/>
    </location>
</feature>
<evidence type="ECO:0000256" key="2">
    <source>
        <dbReference type="ARBA" id="ARBA00005182"/>
    </source>
</evidence>
<feature type="transmembrane region" description="Helical" evidence="14">
    <location>
        <begin position="307"/>
        <end position="328"/>
    </location>
</feature>
<feature type="transmembrane region" description="Helical" evidence="14">
    <location>
        <begin position="130"/>
        <end position="149"/>
    </location>
</feature>
<keyword evidence="9 14" id="KW-1133">Transmembrane helix</keyword>